<keyword evidence="6" id="KW-1185">Reference proteome</keyword>
<dbReference type="GO" id="GO:0032259">
    <property type="term" value="P:methylation"/>
    <property type="evidence" value="ECO:0007669"/>
    <property type="project" value="UniProtKB-KW"/>
</dbReference>
<proteinExistence type="predicted"/>
<keyword evidence="2" id="KW-0808">Transferase</keyword>
<evidence type="ECO:0000259" key="4">
    <source>
        <dbReference type="PROSITE" id="PS50868"/>
    </source>
</evidence>
<dbReference type="RefSeq" id="XP_031872930.1">
    <property type="nucleotide sequence ID" value="XM_032008876.1"/>
</dbReference>
<dbReference type="SUPFAM" id="SSF82199">
    <property type="entry name" value="SET domain"/>
    <property type="match status" value="1"/>
</dbReference>
<dbReference type="EMBL" id="NPIC01000001">
    <property type="protein sequence ID" value="RDL40274.1"/>
    <property type="molecule type" value="Genomic_DNA"/>
</dbReference>
<evidence type="ECO:0000313" key="5">
    <source>
        <dbReference type="EMBL" id="RDL40274.1"/>
    </source>
</evidence>
<feature type="region of interest" description="Disordered" evidence="3">
    <location>
        <begin position="248"/>
        <end position="277"/>
    </location>
</feature>
<dbReference type="PROSITE" id="PS50868">
    <property type="entry name" value="POST_SET"/>
    <property type="match status" value="1"/>
</dbReference>
<evidence type="ECO:0000256" key="1">
    <source>
        <dbReference type="ARBA" id="ARBA00022603"/>
    </source>
</evidence>
<comment type="caution">
    <text evidence="5">The sequence shown here is derived from an EMBL/GenBank/DDBJ whole genome shotgun (WGS) entry which is preliminary data.</text>
</comment>
<evidence type="ECO:0000313" key="6">
    <source>
        <dbReference type="Proteomes" id="UP000254866"/>
    </source>
</evidence>
<dbReference type="GO" id="GO:0008168">
    <property type="term" value="F:methyltransferase activity"/>
    <property type="evidence" value="ECO:0007669"/>
    <property type="project" value="UniProtKB-KW"/>
</dbReference>
<feature type="domain" description="Post-SET" evidence="4">
    <location>
        <begin position="123"/>
        <end position="139"/>
    </location>
</feature>
<dbReference type="Gene3D" id="2.170.270.10">
    <property type="entry name" value="SET domain"/>
    <property type="match status" value="1"/>
</dbReference>
<dbReference type="OrthoDB" id="5984008at2759"/>
<dbReference type="Proteomes" id="UP000254866">
    <property type="component" value="Unassembled WGS sequence"/>
</dbReference>
<reference evidence="5 6" key="1">
    <citation type="journal article" date="2018" name="IMA Fungus">
        <title>IMA Genome-F 9: Draft genome sequence of Annulohypoxylon stygium, Aspergillus mulundensis, Berkeleyomyces basicola (syn. Thielaviopsis basicola), Ceratocystis smalleyi, two Cercospora beticola strains, Coleophoma cylindrospora, Fusarium fracticaudum, Phialophora cf. hyalina, and Morchella septimelata.</title>
        <authorList>
            <person name="Wingfield B.D."/>
            <person name="Bills G.F."/>
            <person name="Dong Y."/>
            <person name="Huang W."/>
            <person name="Nel W.J."/>
            <person name="Swalarsk-Parry B.S."/>
            <person name="Vaghefi N."/>
            <person name="Wilken P.M."/>
            <person name="An Z."/>
            <person name="de Beer Z.W."/>
            <person name="De Vos L."/>
            <person name="Chen L."/>
            <person name="Duong T.A."/>
            <person name="Gao Y."/>
            <person name="Hammerbacher A."/>
            <person name="Kikkert J.R."/>
            <person name="Li Y."/>
            <person name="Li H."/>
            <person name="Li K."/>
            <person name="Li Q."/>
            <person name="Liu X."/>
            <person name="Ma X."/>
            <person name="Naidoo K."/>
            <person name="Pethybridge S.J."/>
            <person name="Sun J."/>
            <person name="Steenkamp E.T."/>
            <person name="van der Nest M.A."/>
            <person name="van Wyk S."/>
            <person name="Wingfield M.J."/>
            <person name="Xiong C."/>
            <person name="Yue Q."/>
            <person name="Zhang X."/>
        </authorList>
    </citation>
    <scope>NUCLEOTIDE SEQUENCE [LARGE SCALE GENOMIC DNA]</scope>
    <source>
        <strain evidence="5 6">BP 5553</strain>
    </source>
</reference>
<dbReference type="GeneID" id="43593102"/>
<dbReference type="InterPro" id="IPR003616">
    <property type="entry name" value="Post-SET_dom"/>
</dbReference>
<keyword evidence="1" id="KW-0489">Methyltransferase</keyword>
<dbReference type="AlphaFoldDB" id="A0A370TXK7"/>
<evidence type="ECO:0000256" key="3">
    <source>
        <dbReference type="SAM" id="MobiDB-lite"/>
    </source>
</evidence>
<feature type="compositionally biased region" description="Basic and acidic residues" evidence="3">
    <location>
        <begin position="249"/>
        <end position="258"/>
    </location>
</feature>
<sequence length="277" mass="29951">MPPLTPHWQQPSHSDVQKVLYAAEKDSFTTKSISTVDLPPNAVFAKLAFPPCTLAEKATYATVQIGRDQHMNLNSDLVYINHGCVPSVIFDTSSLNVIVGPKGLKAGDELTFFYPSTEWDMAQGFDCFCGADTCRGFIAGAKNMKKEQLEGLWLNDHIKRLLEEKKAQAQGKNGQNLGNGTTTNGKVVRDEDAEDLVAQVLRQSLRQAELALQAAQKGLDTYLSHRATSSNGVAKGNGVVATQASAETLGRRGGEQRRGVTNRELSGEMGGDTKVAI</sequence>
<dbReference type="STRING" id="2656787.A0A370TXK7"/>
<dbReference type="PANTHER" id="PTHR12350">
    <property type="entry name" value="HISTONE-LYSINE N-METHYLTRANSFERASE-RELATED"/>
    <property type="match status" value="1"/>
</dbReference>
<dbReference type="PANTHER" id="PTHR12350:SF19">
    <property type="entry name" value="SET DOMAIN-CONTAINING PROTEIN"/>
    <property type="match status" value="1"/>
</dbReference>
<name>A0A370TXK7_9HELO</name>
<gene>
    <name evidence="5" type="ORF">BP5553_00253</name>
</gene>
<evidence type="ECO:0000256" key="2">
    <source>
        <dbReference type="ARBA" id="ARBA00022679"/>
    </source>
</evidence>
<dbReference type="InterPro" id="IPR046341">
    <property type="entry name" value="SET_dom_sf"/>
</dbReference>
<dbReference type="InterPro" id="IPR053201">
    <property type="entry name" value="Flavunoidine_N-MTase"/>
</dbReference>
<accession>A0A370TXK7</accession>
<protein>
    <submittedName>
        <fullName evidence="5">Putative galactose-proton symport</fullName>
    </submittedName>
</protein>
<organism evidence="5 6">
    <name type="scientific">Venustampulla echinocandica</name>
    <dbReference type="NCBI Taxonomy" id="2656787"/>
    <lineage>
        <taxon>Eukaryota</taxon>
        <taxon>Fungi</taxon>
        <taxon>Dikarya</taxon>
        <taxon>Ascomycota</taxon>
        <taxon>Pezizomycotina</taxon>
        <taxon>Leotiomycetes</taxon>
        <taxon>Helotiales</taxon>
        <taxon>Pleuroascaceae</taxon>
        <taxon>Venustampulla</taxon>
    </lineage>
</organism>